<feature type="chain" id="PRO_5042511425" evidence="1">
    <location>
        <begin position="22"/>
        <end position="398"/>
    </location>
</feature>
<dbReference type="PROSITE" id="PS51257">
    <property type="entry name" value="PROKAR_LIPOPROTEIN"/>
    <property type="match status" value="1"/>
</dbReference>
<dbReference type="AlphaFoldDB" id="A0AAJ5SUZ6"/>
<evidence type="ECO:0000256" key="1">
    <source>
        <dbReference type="SAM" id="SignalP"/>
    </source>
</evidence>
<name>A0AAJ5SUZ6_9PSED</name>
<gene>
    <name evidence="2" type="ORF">K7K07_10370</name>
</gene>
<accession>A0AAJ5SUZ6</accession>
<sequence length="398" mass="43937">MAAKARHLVHALLVATATFLAGCTSPYSTPQFYPQQPVVGVRQLLESHGEVDIITIHGMCTHDGKWAHEAINALAEQLGDKSRPKIEPFKLPDTDALIYKRQLDLDGKRVNISAIVWSPILTDMKKGLCYDQKHKTGLCAEGEEHPDFLEKPIESPKFEESRAKINGGLKDSILDDCLADAMAYQGAARGEISKQVQEAILVAAVPGNEHLHTLAEKKEKAEQRKTPLVVFTSSLGSKVGFDAIKALRDPNHPKDAALATIERTKTIFMAANQIPILQLADMTLKSSAEVNALVAAPPKDSLAQLLEDYQAAVRHEQQELHLREVPAKLPTVVVLSDPNDVLSYSLRNSPRRPEYPFVDVVVSNDWTWFGLLESPLSAHREYLVQPQIADLVMNGYTP</sequence>
<evidence type="ECO:0000313" key="3">
    <source>
        <dbReference type="Proteomes" id="UP001209279"/>
    </source>
</evidence>
<feature type="signal peptide" evidence="1">
    <location>
        <begin position="1"/>
        <end position="21"/>
    </location>
</feature>
<reference evidence="2" key="1">
    <citation type="submission" date="2021-08" db="EMBL/GenBank/DDBJ databases">
        <authorList>
            <person name="Yaryura P.M."/>
            <person name="Bianco M.I."/>
            <person name="Morais C."/>
            <person name="Setubal J.C."/>
        </authorList>
    </citation>
    <scope>NUCLEOTIDE SEQUENCE</scope>
    <source>
        <strain evidence="2">AP1</strain>
    </source>
</reference>
<dbReference type="RefSeq" id="WP_023629546.1">
    <property type="nucleotide sequence ID" value="NZ_CP009365.1"/>
</dbReference>
<protein>
    <submittedName>
        <fullName evidence="2">Uncharacterized protein</fullName>
    </submittedName>
</protein>
<keyword evidence="1" id="KW-0732">Signal</keyword>
<dbReference type="Proteomes" id="UP001209279">
    <property type="component" value="Chromosome"/>
</dbReference>
<evidence type="ECO:0000313" key="2">
    <source>
        <dbReference type="EMBL" id="UXZ47377.1"/>
    </source>
</evidence>
<dbReference type="KEGG" id="pmos:O165_012025"/>
<dbReference type="EMBL" id="CP083803">
    <property type="protein sequence ID" value="UXZ47377.1"/>
    <property type="molecule type" value="Genomic_DNA"/>
</dbReference>
<proteinExistence type="predicted"/>
<organism evidence="2 3">
    <name type="scientific">Pseudomonas soli</name>
    <dbReference type="NCBI Taxonomy" id="1306993"/>
    <lineage>
        <taxon>Bacteria</taxon>
        <taxon>Pseudomonadati</taxon>
        <taxon>Pseudomonadota</taxon>
        <taxon>Gammaproteobacteria</taxon>
        <taxon>Pseudomonadales</taxon>
        <taxon>Pseudomonadaceae</taxon>
        <taxon>Pseudomonas</taxon>
    </lineage>
</organism>